<sequence>MAPSIKEGTIPFDYPSAGKQCETWYKIVGDLSSGITPVVTLHGGPGISHDYMIQFSDLYELYGIPVIFYDQLGCARSTHLREKAGDETFWTEELFVAELNNLVEKLGVAEKGYDVIGHSWGGMFGSTWAGTRPKGLRKLVLSNSPAFMKGWTDAFGRFLEEMEEPYKSVIVKAEREKNWDGENMEEAMMAFMKKHSAKVMPPEFFKSFGFLKEDDTVNMTMWSGPSEFHVLGGLRDWTSAEKCKSIEVPTLVINGVNEGASDEAIKPYLDGIKGVKYVKFHNSTHCPLYEEKELYLKTIGEWLLEK</sequence>
<evidence type="ECO:0000313" key="4">
    <source>
        <dbReference type="EMBL" id="PMD20916.1"/>
    </source>
</evidence>
<dbReference type="PIRSF" id="PIRSF005539">
    <property type="entry name" value="Pept_S33_TRI_F1"/>
    <property type="match status" value="1"/>
</dbReference>
<dbReference type="GO" id="GO:0006508">
    <property type="term" value="P:proteolysis"/>
    <property type="evidence" value="ECO:0007669"/>
    <property type="project" value="InterPro"/>
</dbReference>
<name>A0A2J6Q3V2_9HELO</name>
<dbReference type="InterPro" id="IPR005945">
    <property type="entry name" value="Pro_imino_pep"/>
</dbReference>
<dbReference type="OrthoDB" id="190201at2759"/>
<keyword evidence="2" id="KW-0378">Hydrolase</keyword>
<dbReference type="Gene3D" id="3.40.50.1820">
    <property type="entry name" value="alpha/beta hydrolase"/>
    <property type="match status" value="1"/>
</dbReference>
<dbReference type="PANTHER" id="PTHR43194">
    <property type="entry name" value="HYDROLASE ALPHA/BETA FOLD FAMILY"/>
    <property type="match status" value="1"/>
</dbReference>
<comment type="similarity">
    <text evidence="1">Belongs to the peptidase S33 family.</text>
</comment>
<evidence type="ECO:0000259" key="3">
    <source>
        <dbReference type="Pfam" id="PF00561"/>
    </source>
</evidence>
<dbReference type="InterPro" id="IPR002410">
    <property type="entry name" value="Peptidase_S33"/>
</dbReference>
<dbReference type="SUPFAM" id="SSF53474">
    <property type="entry name" value="alpha/beta-Hydrolases"/>
    <property type="match status" value="1"/>
</dbReference>
<dbReference type="PANTHER" id="PTHR43194:SF2">
    <property type="entry name" value="PEROXISOMAL MEMBRANE PROTEIN LPX1"/>
    <property type="match status" value="1"/>
</dbReference>
<dbReference type="STRING" id="1745343.A0A2J6Q3V2"/>
<accession>A0A2J6Q3V2</accession>
<proteinExistence type="inferred from homology"/>
<dbReference type="GO" id="GO:0008233">
    <property type="term" value="F:peptidase activity"/>
    <property type="evidence" value="ECO:0007669"/>
    <property type="project" value="InterPro"/>
</dbReference>
<feature type="domain" description="AB hydrolase-1" evidence="3">
    <location>
        <begin position="37"/>
        <end position="291"/>
    </location>
</feature>
<protein>
    <submittedName>
        <fullName evidence="4">Proline-specific peptidase</fullName>
    </submittedName>
</protein>
<dbReference type="EMBL" id="KZ613483">
    <property type="protein sequence ID" value="PMD20916.1"/>
    <property type="molecule type" value="Genomic_DNA"/>
</dbReference>
<gene>
    <name evidence="4" type="ORF">NA56DRAFT_572854</name>
</gene>
<dbReference type="InterPro" id="IPR000073">
    <property type="entry name" value="AB_hydrolase_1"/>
</dbReference>
<evidence type="ECO:0000313" key="5">
    <source>
        <dbReference type="Proteomes" id="UP000235672"/>
    </source>
</evidence>
<dbReference type="NCBIfam" id="TIGR01250">
    <property type="entry name" value="pro_imino_pep_2"/>
    <property type="match status" value="1"/>
</dbReference>
<dbReference type="InterPro" id="IPR029058">
    <property type="entry name" value="AB_hydrolase_fold"/>
</dbReference>
<dbReference type="PRINTS" id="PR00793">
    <property type="entry name" value="PROAMNOPTASE"/>
</dbReference>
<dbReference type="AlphaFoldDB" id="A0A2J6Q3V2"/>
<dbReference type="Pfam" id="PF00561">
    <property type="entry name" value="Abhydrolase_1"/>
    <property type="match status" value="1"/>
</dbReference>
<reference evidence="4 5" key="1">
    <citation type="submission" date="2016-05" db="EMBL/GenBank/DDBJ databases">
        <title>A degradative enzymes factory behind the ericoid mycorrhizal symbiosis.</title>
        <authorList>
            <consortium name="DOE Joint Genome Institute"/>
            <person name="Martino E."/>
            <person name="Morin E."/>
            <person name="Grelet G."/>
            <person name="Kuo A."/>
            <person name="Kohler A."/>
            <person name="Daghino S."/>
            <person name="Barry K."/>
            <person name="Choi C."/>
            <person name="Cichocki N."/>
            <person name="Clum A."/>
            <person name="Copeland A."/>
            <person name="Hainaut M."/>
            <person name="Haridas S."/>
            <person name="Labutti K."/>
            <person name="Lindquist E."/>
            <person name="Lipzen A."/>
            <person name="Khouja H.-R."/>
            <person name="Murat C."/>
            <person name="Ohm R."/>
            <person name="Olson A."/>
            <person name="Spatafora J."/>
            <person name="Veneault-Fourrey C."/>
            <person name="Henrissat B."/>
            <person name="Grigoriev I."/>
            <person name="Martin F."/>
            <person name="Perotto S."/>
        </authorList>
    </citation>
    <scope>NUCLEOTIDE SEQUENCE [LARGE SCALE GENOMIC DNA]</scope>
    <source>
        <strain evidence="4 5">UAMH 7357</strain>
    </source>
</reference>
<evidence type="ECO:0000256" key="2">
    <source>
        <dbReference type="ARBA" id="ARBA00022801"/>
    </source>
</evidence>
<dbReference type="Proteomes" id="UP000235672">
    <property type="component" value="Unassembled WGS sequence"/>
</dbReference>
<evidence type="ECO:0000256" key="1">
    <source>
        <dbReference type="ARBA" id="ARBA00010088"/>
    </source>
</evidence>
<organism evidence="4 5">
    <name type="scientific">Hyaloscypha hepaticicola</name>
    <dbReference type="NCBI Taxonomy" id="2082293"/>
    <lineage>
        <taxon>Eukaryota</taxon>
        <taxon>Fungi</taxon>
        <taxon>Dikarya</taxon>
        <taxon>Ascomycota</taxon>
        <taxon>Pezizomycotina</taxon>
        <taxon>Leotiomycetes</taxon>
        <taxon>Helotiales</taxon>
        <taxon>Hyaloscyphaceae</taxon>
        <taxon>Hyaloscypha</taxon>
    </lineage>
</organism>
<dbReference type="InterPro" id="IPR050228">
    <property type="entry name" value="Carboxylesterase_BioH"/>
</dbReference>
<keyword evidence="5" id="KW-1185">Reference proteome</keyword>